<evidence type="ECO:0000256" key="4">
    <source>
        <dbReference type="ARBA" id="ARBA00023136"/>
    </source>
</evidence>
<gene>
    <name evidence="7" type="ORF">GNF81_20240</name>
</gene>
<name>A0AAW9J8T6_CLOPF</name>
<dbReference type="InterPro" id="IPR011527">
    <property type="entry name" value="ABC1_TM_dom"/>
</dbReference>
<evidence type="ECO:0000313" key="8">
    <source>
        <dbReference type="Proteomes" id="UP001289066"/>
    </source>
</evidence>
<proteinExistence type="predicted"/>
<protein>
    <submittedName>
        <fullName evidence="7">ABC transporter ATP-binding protein</fullName>
    </submittedName>
</protein>
<dbReference type="GO" id="GO:0005524">
    <property type="term" value="F:ATP binding"/>
    <property type="evidence" value="ECO:0007669"/>
    <property type="project" value="UniProtKB-KW"/>
</dbReference>
<reference evidence="7" key="1">
    <citation type="submission" date="2019-11" db="EMBL/GenBank/DDBJ databases">
        <title>Characterization of Clostridium perfringens isolates from swine manure treated agricultural soils.</title>
        <authorList>
            <person name="Wushke S.T."/>
        </authorList>
    </citation>
    <scope>NUCLEOTIDE SEQUENCE</scope>
    <source>
        <strain evidence="7">X15</strain>
    </source>
</reference>
<feature type="transmembrane region" description="Helical" evidence="5">
    <location>
        <begin position="62"/>
        <end position="86"/>
    </location>
</feature>
<feature type="domain" description="ABC transmembrane type-1" evidence="6">
    <location>
        <begin position="1"/>
        <end position="146"/>
    </location>
</feature>
<feature type="non-terminal residue" evidence="7">
    <location>
        <position position="146"/>
    </location>
</feature>
<evidence type="ECO:0000256" key="5">
    <source>
        <dbReference type="SAM" id="Phobius"/>
    </source>
</evidence>
<dbReference type="InterPro" id="IPR036640">
    <property type="entry name" value="ABC1_TM_sf"/>
</dbReference>
<dbReference type="PROSITE" id="PS50929">
    <property type="entry name" value="ABC_TM1F"/>
    <property type="match status" value="1"/>
</dbReference>
<comment type="subcellular location">
    <subcellularLocation>
        <location evidence="1">Cell membrane</location>
        <topology evidence="1">Multi-pass membrane protein</topology>
    </subcellularLocation>
</comment>
<evidence type="ECO:0000259" key="6">
    <source>
        <dbReference type="PROSITE" id="PS50929"/>
    </source>
</evidence>
<accession>A0AAW9J8T6</accession>
<keyword evidence="2 5" id="KW-0812">Transmembrane</keyword>
<evidence type="ECO:0000256" key="2">
    <source>
        <dbReference type="ARBA" id="ARBA00022692"/>
    </source>
</evidence>
<dbReference type="RefSeq" id="WP_322413377.1">
    <property type="nucleotide sequence ID" value="NZ_WNVG01001173.1"/>
</dbReference>
<dbReference type="Gene3D" id="1.20.1560.10">
    <property type="entry name" value="ABC transporter type 1, transmembrane domain"/>
    <property type="match status" value="1"/>
</dbReference>
<keyword evidence="3 5" id="KW-1133">Transmembrane helix</keyword>
<comment type="caution">
    <text evidence="7">The sequence shown here is derived from an EMBL/GenBank/DDBJ whole genome shotgun (WGS) entry which is preliminary data.</text>
</comment>
<keyword evidence="7" id="KW-0547">Nucleotide-binding</keyword>
<evidence type="ECO:0000313" key="7">
    <source>
        <dbReference type="EMBL" id="MDZ5035018.1"/>
    </source>
</evidence>
<evidence type="ECO:0000256" key="1">
    <source>
        <dbReference type="ARBA" id="ARBA00004651"/>
    </source>
</evidence>
<evidence type="ECO:0000256" key="3">
    <source>
        <dbReference type="ARBA" id="ARBA00022989"/>
    </source>
</evidence>
<dbReference type="GO" id="GO:0140359">
    <property type="term" value="F:ABC-type transporter activity"/>
    <property type="evidence" value="ECO:0007669"/>
    <property type="project" value="InterPro"/>
</dbReference>
<feature type="transmembrane region" description="Helical" evidence="5">
    <location>
        <begin position="6"/>
        <end position="25"/>
    </location>
</feature>
<dbReference type="Proteomes" id="UP001289066">
    <property type="component" value="Unassembled WGS sequence"/>
</dbReference>
<dbReference type="EMBL" id="WNVG01001173">
    <property type="protein sequence ID" value="MDZ5035018.1"/>
    <property type="molecule type" value="Genomic_DNA"/>
</dbReference>
<sequence length="146" mass="15891">LISMAAAVIVGLISARIAAGLGKTLRGDVFRKVSEFSNAEFDKFSTASLITRSTNDIQQIQMLMVMLFRIVFYAPILGIGGVLKVIKTDTSMTWIIAVAVVLISLLVSILFGLAIPKFKSVQKLIDKLNLVTRESLTGMLVIRAFS</sequence>
<feature type="transmembrane region" description="Helical" evidence="5">
    <location>
        <begin position="92"/>
        <end position="115"/>
    </location>
</feature>
<dbReference type="GO" id="GO:0005886">
    <property type="term" value="C:plasma membrane"/>
    <property type="evidence" value="ECO:0007669"/>
    <property type="project" value="UniProtKB-SubCell"/>
</dbReference>
<dbReference type="Pfam" id="PF00664">
    <property type="entry name" value="ABC_membrane"/>
    <property type="match status" value="1"/>
</dbReference>
<dbReference type="AlphaFoldDB" id="A0AAW9J8T6"/>
<keyword evidence="7" id="KW-0067">ATP-binding</keyword>
<organism evidence="7 8">
    <name type="scientific">Clostridium perfringens</name>
    <dbReference type="NCBI Taxonomy" id="1502"/>
    <lineage>
        <taxon>Bacteria</taxon>
        <taxon>Bacillati</taxon>
        <taxon>Bacillota</taxon>
        <taxon>Clostridia</taxon>
        <taxon>Eubacteriales</taxon>
        <taxon>Clostridiaceae</taxon>
        <taxon>Clostridium</taxon>
    </lineage>
</organism>
<keyword evidence="4 5" id="KW-0472">Membrane</keyword>
<feature type="non-terminal residue" evidence="7">
    <location>
        <position position="1"/>
    </location>
</feature>
<dbReference type="SUPFAM" id="SSF90123">
    <property type="entry name" value="ABC transporter transmembrane region"/>
    <property type="match status" value="1"/>
</dbReference>